<sequence>MLPDILKIKGIHPGIILRRELKRNHRKANEFSSKIGEHSQTLNAIMKEKRRITPALSIKLGEELEVSPEYFLVLQALYDIQKTQNLNDDDKPNINILRKSLFWDTDISKINWVKMKNAVIRRVFERGNDEERREIERFYGKAYVQCVLSQETTSPMTLNTPNI</sequence>
<keyword evidence="3" id="KW-1185">Reference proteome</keyword>
<reference evidence="2 3" key="1">
    <citation type="submission" date="2020-01" db="EMBL/GenBank/DDBJ databases">
        <authorList>
            <person name="Rodrigo-Torres L."/>
            <person name="Arahal R. D."/>
            <person name="Lucena T."/>
        </authorList>
    </citation>
    <scope>NUCLEOTIDE SEQUENCE [LARGE SCALE GENOMIC DNA]</scope>
    <source>
        <strain evidence="2 3">CECT 9293</strain>
    </source>
</reference>
<dbReference type="SUPFAM" id="SSF47413">
    <property type="entry name" value="lambda repressor-like DNA-binding domains"/>
    <property type="match status" value="1"/>
</dbReference>
<dbReference type="EMBL" id="CACVBR010000088">
    <property type="protein sequence ID" value="CAA7197634.1"/>
    <property type="molecule type" value="Genomic_DNA"/>
</dbReference>
<dbReference type="InterPro" id="IPR001387">
    <property type="entry name" value="Cro/C1-type_HTH"/>
</dbReference>
<accession>A0A6N4XDW7</accession>
<dbReference type="InterPro" id="IPR053830">
    <property type="entry name" value="DUF6922"/>
</dbReference>
<dbReference type="Pfam" id="PF01381">
    <property type="entry name" value="HTH_3"/>
    <property type="match status" value="1"/>
</dbReference>
<dbReference type="SMART" id="SM00530">
    <property type="entry name" value="HTH_XRE"/>
    <property type="match status" value="1"/>
</dbReference>
<dbReference type="CDD" id="cd00093">
    <property type="entry name" value="HTH_XRE"/>
    <property type="match status" value="1"/>
</dbReference>
<proteinExistence type="predicted"/>
<gene>
    <name evidence="2" type="primary">higA</name>
    <name evidence="2" type="ORF">CHRY9293_03707</name>
</gene>
<organism evidence="2 3">
    <name type="scientific">Chryseobacterium potabilaquae</name>
    <dbReference type="NCBI Taxonomy" id="2675057"/>
    <lineage>
        <taxon>Bacteria</taxon>
        <taxon>Pseudomonadati</taxon>
        <taxon>Bacteroidota</taxon>
        <taxon>Flavobacteriia</taxon>
        <taxon>Flavobacteriales</taxon>
        <taxon>Weeksellaceae</taxon>
        <taxon>Chryseobacterium group</taxon>
        <taxon>Chryseobacterium</taxon>
    </lineage>
</organism>
<protein>
    <submittedName>
        <fullName evidence="2">Antitoxin HigA</fullName>
    </submittedName>
</protein>
<dbReference type="GO" id="GO:0003677">
    <property type="term" value="F:DNA binding"/>
    <property type="evidence" value="ECO:0007669"/>
    <property type="project" value="InterPro"/>
</dbReference>
<dbReference type="Gene3D" id="1.10.260.40">
    <property type="entry name" value="lambda repressor-like DNA-binding domains"/>
    <property type="match status" value="1"/>
</dbReference>
<name>A0A6N4XDW7_9FLAO</name>
<dbReference type="PROSITE" id="PS50943">
    <property type="entry name" value="HTH_CROC1"/>
    <property type="match status" value="1"/>
</dbReference>
<evidence type="ECO:0000259" key="1">
    <source>
        <dbReference type="PROSITE" id="PS50943"/>
    </source>
</evidence>
<dbReference type="Proteomes" id="UP000445144">
    <property type="component" value="Unassembled WGS sequence"/>
</dbReference>
<feature type="domain" description="HTH cro/C1-type" evidence="1">
    <location>
        <begin position="17"/>
        <end position="71"/>
    </location>
</feature>
<evidence type="ECO:0000313" key="2">
    <source>
        <dbReference type="EMBL" id="CAA7197634.1"/>
    </source>
</evidence>
<dbReference type="InterPro" id="IPR010982">
    <property type="entry name" value="Lambda_DNA-bd_dom_sf"/>
</dbReference>
<dbReference type="Pfam" id="PF21956">
    <property type="entry name" value="DUF6922"/>
    <property type="match status" value="1"/>
</dbReference>
<dbReference type="RefSeq" id="WP_162034278.1">
    <property type="nucleotide sequence ID" value="NZ_CACVBR010000088.1"/>
</dbReference>
<dbReference type="AlphaFoldDB" id="A0A6N4XDW7"/>
<evidence type="ECO:0000313" key="3">
    <source>
        <dbReference type="Proteomes" id="UP000445144"/>
    </source>
</evidence>